<dbReference type="OrthoDB" id="1122364at2"/>
<gene>
    <name evidence="1" type="ORF">HJ01_00873</name>
</gene>
<protein>
    <submittedName>
        <fullName evidence="1">Uncharacterized protein</fullName>
    </submittedName>
</protein>
<organism evidence="1 2">
    <name type="scientific">Flavobacterium frigoris (strain PS1)</name>
    <dbReference type="NCBI Taxonomy" id="1086011"/>
    <lineage>
        <taxon>Bacteria</taxon>
        <taxon>Pseudomonadati</taxon>
        <taxon>Bacteroidota</taxon>
        <taxon>Flavobacteriia</taxon>
        <taxon>Flavobacteriales</taxon>
        <taxon>Flavobacteriaceae</taxon>
        <taxon>Flavobacterium</taxon>
    </lineage>
</organism>
<dbReference type="EMBL" id="AHKF01000011">
    <property type="protein sequence ID" value="EIA09776.1"/>
    <property type="molecule type" value="Genomic_DNA"/>
</dbReference>
<comment type="caution">
    <text evidence="1">The sequence shown here is derived from an EMBL/GenBank/DDBJ whole genome shotgun (WGS) entry which is preliminary data.</text>
</comment>
<proteinExistence type="predicted"/>
<dbReference type="AlphaFoldDB" id="H7FNX5"/>
<name>H7FNX5_FLAFP</name>
<sequence length="115" mass="13394">MGTSTKLAIWLDHSAAYIVEIKPNHLPIMTIESKFVNSSELIASQNRTLNAYYNKIINKIKDYEKLFLFGPTTAKLELFDVLSEDHRLMKMKVLIIETPNLRPDQQEQYINNYFA</sequence>
<dbReference type="SUPFAM" id="SSF53137">
    <property type="entry name" value="Translational machinery components"/>
    <property type="match status" value="1"/>
</dbReference>
<dbReference type="RefSeq" id="WP_007137050.1">
    <property type="nucleotide sequence ID" value="NZ_AHKF01000011.1"/>
</dbReference>
<keyword evidence="2" id="KW-1185">Reference proteome</keyword>
<evidence type="ECO:0000313" key="2">
    <source>
        <dbReference type="Proteomes" id="UP000005566"/>
    </source>
</evidence>
<accession>H7FNX5</accession>
<reference evidence="1 2" key="1">
    <citation type="journal article" date="2014" name="Acta Crystallogr. D">
        <title>Structure-based characterization and antifreeze properties of a hyperactive ice-binding protein from the Antarctic bacterium Flavobacterium frigoris PS1.</title>
        <authorList>
            <person name="Do H."/>
            <person name="Kim S.J."/>
            <person name="Kim H.J."/>
            <person name="Lee J.H."/>
        </authorList>
    </citation>
    <scope>NUCLEOTIDE SEQUENCE [LARGE SCALE GENOMIC DNA]</scope>
    <source>
        <strain evidence="1 2">PS1</strain>
    </source>
</reference>
<dbReference type="STRING" id="1086011.HJ01_00873"/>
<evidence type="ECO:0000313" key="1">
    <source>
        <dbReference type="EMBL" id="EIA09776.1"/>
    </source>
</evidence>
<dbReference type="PATRIC" id="fig|1086011.3.peg.859"/>
<dbReference type="Proteomes" id="UP000005566">
    <property type="component" value="Unassembled WGS sequence"/>
</dbReference>